<organism evidence="3 4">
    <name type="scientific">Dietzia timorensis</name>
    <dbReference type="NCBI Taxonomy" id="499555"/>
    <lineage>
        <taxon>Bacteria</taxon>
        <taxon>Bacillati</taxon>
        <taxon>Actinomycetota</taxon>
        <taxon>Actinomycetes</taxon>
        <taxon>Mycobacteriales</taxon>
        <taxon>Dietziaceae</taxon>
        <taxon>Dietzia</taxon>
    </lineage>
</organism>
<dbReference type="RefSeq" id="WP_303911744.1">
    <property type="nucleotide sequence ID" value="NZ_DYXM01000114.1"/>
</dbReference>
<comment type="caution">
    <text evidence="3">The sequence shown here is derived from an EMBL/GenBank/DDBJ whole genome shotgun (WGS) entry which is preliminary data.</text>
</comment>
<dbReference type="Proteomes" id="UP000776650">
    <property type="component" value="Unassembled WGS sequence"/>
</dbReference>
<keyword evidence="2" id="KW-1133">Transmembrane helix</keyword>
<accession>A0A921JY64</accession>
<keyword evidence="2" id="KW-0812">Transmembrane</keyword>
<dbReference type="InterPro" id="IPR025339">
    <property type="entry name" value="DUF4245"/>
</dbReference>
<sequence>MADKPRIMQGNRDMFWSIVVLMLVCLAFAAIGGYVTFGQPKPGPVPEFDSHHALSEDARTLDFPVREPELPADWQSNSGRLERLGNHDASVVGWVTPSNTYVELIQTSADAQTLQQRGEHPRPEQRPMPLGGEEWTIYSGEDARDMWVLDEGDVRVAVSGQAGQSDFETMAEAAAHAEPLPAS</sequence>
<evidence type="ECO:0000313" key="3">
    <source>
        <dbReference type="EMBL" id="HJE90588.1"/>
    </source>
</evidence>
<protein>
    <submittedName>
        <fullName evidence="3">DUF4245 domain-containing protein</fullName>
    </submittedName>
</protein>
<feature type="transmembrane region" description="Helical" evidence="2">
    <location>
        <begin position="14"/>
        <end position="37"/>
    </location>
</feature>
<feature type="region of interest" description="Disordered" evidence="1">
    <location>
        <begin position="111"/>
        <end position="132"/>
    </location>
</feature>
<keyword evidence="2" id="KW-0472">Membrane</keyword>
<dbReference type="EMBL" id="DYXM01000114">
    <property type="protein sequence ID" value="HJE90588.1"/>
    <property type="molecule type" value="Genomic_DNA"/>
</dbReference>
<dbReference type="Pfam" id="PF14030">
    <property type="entry name" value="DUF4245"/>
    <property type="match status" value="1"/>
</dbReference>
<name>A0A921JY64_9ACTN</name>
<evidence type="ECO:0000256" key="2">
    <source>
        <dbReference type="SAM" id="Phobius"/>
    </source>
</evidence>
<evidence type="ECO:0000256" key="1">
    <source>
        <dbReference type="SAM" id="MobiDB-lite"/>
    </source>
</evidence>
<proteinExistence type="predicted"/>
<dbReference type="AlphaFoldDB" id="A0A921JY64"/>
<reference evidence="3" key="1">
    <citation type="journal article" date="2021" name="PeerJ">
        <title>Extensive microbial diversity within the chicken gut microbiome revealed by metagenomics and culture.</title>
        <authorList>
            <person name="Gilroy R."/>
            <person name="Ravi A."/>
            <person name="Getino M."/>
            <person name="Pursley I."/>
            <person name="Horton D.L."/>
            <person name="Alikhan N.F."/>
            <person name="Baker D."/>
            <person name="Gharbi K."/>
            <person name="Hall N."/>
            <person name="Watson M."/>
            <person name="Adriaenssens E.M."/>
            <person name="Foster-Nyarko E."/>
            <person name="Jarju S."/>
            <person name="Secka A."/>
            <person name="Antonio M."/>
            <person name="Oren A."/>
            <person name="Chaudhuri R.R."/>
            <person name="La Ragione R."/>
            <person name="Hildebrand F."/>
            <person name="Pallen M.J."/>
        </authorList>
    </citation>
    <scope>NUCLEOTIDE SEQUENCE</scope>
    <source>
        <strain evidence="3">ChiGjej1B1-18357</strain>
    </source>
</reference>
<reference evidence="3" key="2">
    <citation type="submission" date="2021-09" db="EMBL/GenBank/DDBJ databases">
        <authorList>
            <person name="Gilroy R."/>
        </authorList>
    </citation>
    <scope>NUCLEOTIDE SEQUENCE</scope>
    <source>
        <strain evidence="3">ChiGjej1B1-18357</strain>
    </source>
</reference>
<evidence type="ECO:0000313" key="4">
    <source>
        <dbReference type="Proteomes" id="UP000776650"/>
    </source>
</evidence>
<gene>
    <name evidence="3" type="ORF">K8V11_06230</name>
</gene>